<accession>A0A5K7ZW32</accession>
<reference evidence="6 7" key="1">
    <citation type="submission" date="2019-11" db="EMBL/GenBank/DDBJ databases">
        <title>Comparative genomics of hydrocarbon-degrading Desulfosarcina strains.</title>
        <authorList>
            <person name="Watanabe M."/>
            <person name="Kojima H."/>
            <person name="Fukui M."/>
        </authorList>
    </citation>
    <scope>NUCLEOTIDE SEQUENCE [LARGE SCALE GENOMIC DNA]</scope>
    <source>
        <strain evidence="6 7">28bB2T</strain>
    </source>
</reference>
<evidence type="ECO:0000259" key="5">
    <source>
        <dbReference type="SMART" id="SM00849"/>
    </source>
</evidence>
<dbReference type="SUPFAM" id="SSF56281">
    <property type="entry name" value="Metallo-hydrolase/oxidoreductase"/>
    <property type="match status" value="1"/>
</dbReference>
<sequence>MELTPHLHAFLWTSMQANNCNTYLLRSDEKNILVDPGHAAHFEHVERGLRQLNLSVADIDLVICTHAHPDHIEAVRFFVDTKAQFTLHGDEWQLIQNMPPYLRRTLAIDPEQFAPDFFLTEGELNVGDIALEIYHTPGHSPGGVTLRWPAERAMFTGDLIFRDGLGRTDLPGGNGVQLKASIRRMGELTADWLLSGHGEVVTGTDAVRENFRQVEATWFAYV</sequence>
<comment type="cofactor">
    <cofactor evidence="1">
        <name>Zn(2+)</name>
        <dbReference type="ChEBI" id="CHEBI:29105"/>
    </cofactor>
</comment>
<evidence type="ECO:0000256" key="4">
    <source>
        <dbReference type="ARBA" id="ARBA00022833"/>
    </source>
</evidence>
<keyword evidence="4" id="KW-0862">Zinc</keyword>
<name>A0A5K7ZW32_9BACT</name>
<evidence type="ECO:0000256" key="1">
    <source>
        <dbReference type="ARBA" id="ARBA00001947"/>
    </source>
</evidence>
<evidence type="ECO:0000313" key="7">
    <source>
        <dbReference type="Proteomes" id="UP000425960"/>
    </source>
</evidence>
<dbReference type="GO" id="GO:0046872">
    <property type="term" value="F:metal ion binding"/>
    <property type="evidence" value="ECO:0007669"/>
    <property type="project" value="UniProtKB-KW"/>
</dbReference>
<keyword evidence="3 6" id="KW-0378">Hydrolase</keyword>
<dbReference type="PANTHER" id="PTHR46233">
    <property type="entry name" value="HYDROXYACYLGLUTATHIONE HYDROLASE GLOC"/>
    <property type="match status" value="1"/>
</dbReference>
<dbReference type="Proteomes" id="UP000425960">
    <property type="component" value="Chromosome"/>
</dbReference>
<dbReference type="Pfam" id="PF00753">
    <property type="entry name" value="Lactamase_B"/>
    <property type="match status" value="1"/>
</dbReference>
<dbReference type="CDD" id="cd06262">
    <property type="entry name" value="metallo-hydrolase-like_MBL-fold"/>
    <property type="match status" value="1"/>
</dbReference>
<evidence type="ECO:0000256" key="2">
    <source>
        <dbReference type="ARBA" id="ARBA00022723"/>
    </source>
</evidence>
<gene>
    <name evidence="6" type="ORF">DSCO28_50280</name>
</gene>
<dbReference type="PANTHER" id="PTHR46233:SF3">
    <property type="entry name" value="HYDROXYACYLGLUTATHIONE HYDROLASE GLOC"/>
    <property type="match status" value="1"/>
</dbReference>
<organism evidence="6 7">
    <name type="scientific">Desulfosarcina ovata subsp. sediminis</name>
    <dbReference type="NCBI Taxonomy" id="885957"/>
    <lineage>
        <taxon>Bacteria</taxon>
        <taxon>Pseudomonadati</taxon>
        <taxon>Thermodesulfobacteriota</taxon>
        <taxon>Desulfobacteria</taxon>
        <taxon>Desulfobacterales</taxon>
        <taxon>Desulfosarcinaceae</taxon>
        <taxon>Desulfosarcina</taxon>
    </lineage>
</organism>
<dbReference type="InterPro" id="IPR036866">
    <property type="entry name" value="RibonucZ/Hydroxyglut_hydro"/>
</dbReference>
<evidence type="ECO:0000256" key="3">
    <source>
        <dbReference type="ARBA" id="ARBA00022801"/>
    </source>
</evidence>
<proteinExistence type="predicted"/>
<dbReference type="InterPro" id="IPR001279">
    <property type="entry name" value="Metallo-B-lactamas"/>
</dbReference>
<dbReference type="AlphaFoldDB" id="A0A5K7ZW32"/>
<dbReference type="InterPro" id="IPR051453">
    <property type="entry name" value="MBL_Glyoxalase_II"/>
</dbReference>
<dbReference type="RefSeq" id="WP_155311970.1">
    <property type="nucleotide sequence ID" value="NZ_AP021876.1"/>
</dbReference>
<evidence type="ECO:0000313" key="6">
    <source>
        <dbReference type="EMBL" id="BBO84462.1"/>
    </source>
</evidence>
<dbReference type="Gene3D" id="3.60.15.10">
    <property type="entry name" value="Ribonuclease Z/Hydroxyacylglutathione hydrolase-like"/>
    <property type="match status" value="1"/>
</dbReference>
<protein>
    <submittedName>
        <fullName evidence="6">MBL fold metallo-hydrolase</fullName>
    </submittedName>
</protein>
<dbReference type="KEGG" id="dov:DSCO28_50280"/>
<feature type="domain" description="Metallo-beta-lactamase" evidence="5">
    <location>
        <begin position="19"/>
        <end position="197"/>
    </location>
</feature>
<keyword evidence="2" id="KW-0479">Metal-binding</keyword>
<dbReference type="SMART" id="SM00849">
    <property type="entry name" value="Lactamase_B"/>
    <property type="match status" value="1"/>
</dbReference>
<dbReference type="GO" id="GO:0016787">
    <property type="term" value="F:hydrolase activity"/>
    <property type="evidence" value="ECO:0007669"/>
    <property type="project" value="UniProtKB-KW"/>
</dbReference>
<dbReference type="EMBL" id="AP021876">
    <property type="protein sequence ID" value="BBO84462.1"/>
    <property type="molecule type" value="Genomic_DNA"/>
</dbReference>